<accession>A0ABP9A2B2</accession>
<evidence type="ECO:0000256" key="5">
    <source>
        <dbReference type="ARBA" id="ARBA00050018"/>
    </source>
</evidence>
<feature type="domain" description="FAD dependent oxidoreductase" evidence="6">
    <location>
        <begin position="25"/>
        <end position="369"/>
    </location>
</feature>
<dbReference type="RefSeq" id="WP_345437852.1">
    <property type="nucleotide sequence ID" value="NZ_BAABKO010000002.1"/>
</dbReference>
<dbReference type="PANTHER" id="PTHR13847:SF289">
    <property type="entry name" value="GLYCINE OXIDASE"/>
    <property type="match status" value="1"/>
</dbReference>
<evidence type="ECO:0000259" key="6">
    <source>
        <dbReference type="Pfam" id="PF01266"/>
    </source>
</evidence>
<dbReference type="EC" id="1.4.3.19" evidence="5"/>
<keyword evidence="8" id="KW-1185">Reference proteome</keyword>
<evidence type="ECO:0000313" key="8">
    <source>
        <dbReference type="Proteomes" id="UP001501645"/>
    </source>
</evidence>
<organism evidence="7 8">
    <name type="scientific">Microbacterium gilvum</name>
    <dbReference type="NCBI Taxonomy" id="1336204"/>
    <lineage>
        <taxon>Bacteria</taxon>
        <taxon>Bacillati</taxon>
        <taxon>Actinomycetota</taxon>
        <taxon>Actinomycetes</taxon>
        <taxon>Micrococcales</taxon>
        <taxon>Microbacteriaceae</taxon>
        <taxon>Microbacterium</taxon>
    </lineage>
</organism>
<gene>
    <name evidence="7" type="primary">thiO</name>
    <name evidence="7" type="ORF">GCM10023351_16010</name>
</gene>
<dbReference type="InterPro" id="IPR012727">
    <property type="entry name" value="Gly_oxidase_ThiO"/>
</dbReference>
<comment type="pathway">
    <text evidence="1">Cofactor biosynthesis; thiamine diphosphate biosynthesis.</text>
</comment>
<dbReference type="Proteomes" id="UP001501645">
    <property type="component" value="Unassembled WGS sequence"/>
</dbReference>
<keyword evidence="2" id="KW-0784">Thiamine biosynthesis</keyword>
<evidence type="ECO:0000313" key="7">
    <source>
        <dbReference type="EMBL" id="GAA4772606.1"/>
    </source>
</evidence>
<evidence type="ECO:0000256" key="4">
    <source>
        <dbReference type="ARBA" id="ARBA00049872"/>
    </source>
</evidence>
<dbReference type="SUPFAM" id="SSF54373">
    <property type="entry name" value="FAD-linked reductases, C-terminal domain"/>
    <property type="match status" value="1"/>
</dbReference>
<comment type="catalytic activity">
    <reaction evidence="4">
        <text>glycine + O2 + H2O = glyoxylate + H2O2 + NH4(+)</text>
        <dbReference type="Rhea" id="RHEA:11532"/>
        <dbReference type="ChEBI" id="CHEBI:15377"/>
        <dbReference type="ChEBI" id="CHEBI:15379"/>
        <dbReference type="ChEBI" id="CHEBI:16240"/>
        <dbReference type="ChEBI" id="CHEBI:28938"/>
        <dbReference type="ChEBI" id="CHEBI:36655"/>
        <dbReference type="ChEBI" id="CHEBI:57305"/>
        <dbReference type="EC" id="1.4.3.19"/>
    </reaction>
</comment>
<protein>
    <recommendedName>
        <fullName evidence="5">glycine oxidase</fullName>
        <ecNumber evidence="5">1.4.3.19</ecNumber>
    </recommendedName>
</protein>
<dbReference type="SUPFAM" id="SSF51905">
    <property type="entry name" value="FAD/NAD(P)-binding domain"/>
    <property type="match status" value="1"/>
</dbReference>
<comment type="caution">
    <text evidence="7">The sequence shown here is derived from an EMBL/GenBank/DDBJ whole genome shotgun (WGS) entry which is preliminary data.</text>
</comment>
<evidence type="ECO:0000256" key="1">
    <source>
        <dbReference type="ARBA" id="ARBA00004948"/>
    </source>
</evidence>
<dbReference type="EMBL" id="BAABKO010000002">
    <property type="protein sequence ID" value="GAA4772606.1"/>
    <property type="molecule type" value="Genomic_DNA"/>
</dbReference>
<evidence type="ECO:0000256" key="3">
    <source>
        <dbReference type="ARBA" id="ARBA00023002"/>
    </source>
</evidence>
<dbReference type="InterPro" id="IPR006076">
    <property type="entry name" value="FAD-dep_OxRdtase"/>
</dbReference>
<dbReference type="Gene3D" id="3.30.9.10">
    <property type="entry name" value="D-Amino Acid Oxidase, subunit A, domain 2"/>
    <property type="match status" value="1"/>
</dbReference>
<dbReference type="PANTHER" id="PTHR13847">
    <property type="entry name" value="SARCOSINE DEHYDROGENASE-RELATED"/>
    <property type="match status" value="1"/>
</dbReference>
<sequence length="421" mass="43235">MCAADSRAGAWGEDARADDAGSVVDVIVVGAGVVGTAIATECVRSGRSVRLVDPDPGTGATYAAAGMLSPVGEFEPSEPATLPLLIEAARRYPAFVDAQPGGAAACGYERHATLLVGVDAADRARLSALLASPAAAPLRAERMAVHAARRVEPLLAPGIACAYTAPDDHRVDPRAFTSALRAALPAGTVIRRAVRALRRGRTGAACGVVLDDGTALEAAEVVLATGLDMTGLLPSGIVPSGTIRPVHGDILRLRAAGRGAVAQTIRASVRGRSVYLVPRADGGLVVGATQREDGDDDVSAGGVLSLLRDAAEVVPAIEDHRFVEAVARARPATPDHLPLVGRIDDGLVVASGTYRNGVLLAPLIAALVRDELDGARAHPFAALLDPGRFARGRFARGSFSPARVSRERRASVPLPLEGAPA</sequence>
<dbReference type="Gene3D" id="3.50.50.60">
    <property type="entry name" value="FAD/NAD(P)-binding domain"/>
    <property type="match status" value="1"/>
</dbReference>
<name>A0ABP9A2B2_9MICO</name>
<evidence type="ECO:0000256" key="2">
    <source>
        <dbReference type="ARBA" id="ARBA00022977"/>
    </source>
</evidence>
<proteinExistence type="predicted"/>
<dbReference type="NCBIfam" id="TIGR02352">
    <property type="entry name" value="thiamin_ThiO"/>
    <property type="match status" value="1"/>
</dbReference>
<keyword evidence="3" id="KW-0560">Oxidoreductase</keyword>
<reference evidence="8" key="1">
    <citation type="journal article" date="2019" name="Int. J. Syst. Evol. Microbiol.">
        <title>The Global Catalogue of Microorganisms (GCM) 10K type strain sequencing project: providing services to taxonomists for standard genome sequencing and annotation.</title>
        <authorList>
            <consortium name="The Broad Institute Genomics Platform"/>
            <consortium name="The Broad Institute Genome Sequencing Center for Infectious Disease"/>
            <person name="Wu L."/>
            <person name="Ma J."/>
        </authorList>
    </citation>
    <scope>NUCLEOTIDE SEQUENCE [LARGE SCALE GENOMIC DNA]</scope>
    <source>
        <strain evidence="8">JCM 18537</strain>
    </source>
</reference>
<dbReference type="InterPro" id="IPR036188">
    <property type="entry name" value="FAD/NAD-bd_sf"/>
</dbReference>
<dbReference type="Pfam" id="PF01266">
    <property type="entry name" value="DAO"/>
    <property type="match status" value="1"/>
</dbReference>